<dbReference type="Gene3D" id="2.170.150.40">
    <property type="entry name" value="Domain of unknown function (DUF427)"/>
    <property type="match status" value="2"/>
</dbReference>
<proteinExistence type="predicted"/>
<dbReference type="PANTHER" id="PTHR34310">
    <property type="entry name" value="DUF427 DOMAIN PROTEIN (AFU_ORTHOLOGUE AFUA_3G02220)"/>
    <property type="match status" value="1"/>
</dbReference>
<dbReference type="Proteomes" id="UP001199469">
    <property type="component" value="Unassembled WGS sequence"/>
</dbReference>
<comment type="caution">
    <text evidence="2">The sequence shown here is derived from an EMBL/GenBank/DDBJ whole genome shotgun (WGS) entry which is preliminary data.</text>
</comment>
<dbReference type="Pfam" id="PF04248">
    <property type="entry name" value="NTP_transf_9"/>
    <property type="match status" value="1"/>
</dbReference>
<sequence length="224" mass="25344">MAKPPERGRKRVRAVVEGRVVVDTLAPVLVWEWPFYPTYHLPVADVDLDGLPDGAIRRLTLEVEGEPVDVVRIDWDAMDQWFEEDEPVAVHARDPYVRIDALASSRHVEVAVDGVVIADSTHPTVLFETRLPPRFYLPLPDVRLDLLRPSDTVSHCPYKGTATYWSVELPDGTRHPDLFWTYRAPLPESQKVAGLAAVWTEKVDLRLDGVAQTRPRTHFEVPGT</sequence>
<protein>
    <submittedName>
        <fullName evidence="2">DUF427 domain-containing protein</fullName>
    </submittedName>
</protein>
<name>A0ABS8P439_9PSEU</name>
<evidence type="ECO:0000313" key="3">
    <source>
        <dbReference type="Proteomes" id="UP001199469"/>
    </source>
</evidence>
<gene>
    <name evidence="2" type="ORF">LQ327_06410</name>
</gene>
<dbReference type="PANTHER" id="PTHR34310:SF9">
    <property type="entry name" value="BLR5716 PROTEIN"/>
    <property type="match status" value="1"/>
</dbReference>
<dbReference type="EMBL" id="JAJNDB010000001">
    <property type="protein sequence ID" value="MCD2193021.1"/>
    <property type="molecule type" value="Genomic_DNA"/>
</dbReference>
<evidence type="ECO:0000259" key="1">
    <source>
        <dbReference type="Pfam" id="PF04248"/>
    </source>
</evidence>
<dbReference type="InterPro" id="IPR038694">
    <property type="entry name" value="DUF427_sf"/>
</dbReference>
<dbReference type="RefSeq" id="WP_230730676.1">
    <property type="nucleotide sequence ID" value="NZ_JAJNDB010000001.1"/>
</dbReference>
<dbReference type="InterPro" id="IPR007361">
    <property type="entry name" value="DUF427"/>
</dbReference>
<accession>A0ABS8P439</accession>
<keyword evidence="3" id="KW-1185">Reference proteome</keyword>
<reference evidence="2 3" key="1">
    <citation type="submission" date="2021-11" db="EMBL/GenBank/DDBJ databases">
        <title>Draft genome sequence of Actinomycetospora sp. SF1 isolated from the rhizosphere soil.</title>
        <authorList>
            <person name="Duangmal K."/>
            <person name="Chantavorakit T."/>
        </authorList>
    </citation>
    <scope>NUCLEOTIDE SEQUENCE [LARGE SCALE GENOMIC DNA]</scope>
    <source>
        <strain evidence="2 3">TBRC 5722</strain>
    </source>
</reference>
<evidence type="ECO:0000313" key="2">
    <source>
        <dbReference type="EMBL" id="MCD2193021.1"/>
    </source>
</evidence>
<feature type="domain" description="DUF427" evidence="1">
    <location>
        <begin position="108"/>
        <end position="200"/>
    </location>
</feature>
<organism evidence="2 3">
    <name type="scientific">Actinomycetospora endophytica</name>
    <dbReference type="NCBI Taxonomy" id="2291215"/>
    <lineage>
        <taxon>Bacteria</taxon>
        <taxon>Bacillati</taxon>
        <taxon>Actinomycetota</taxon>
        <taxon>Actinomycetes</taxon>
        <taxon>Pseudonocardiales</taxon>
        <taxon>Pseudonocardiaceae</taxon>
        <taxon>Actinomycetospora</taxon>
    </lineage>
</organism>